<dbReference type="Proteomes" id="UP000031671">
    <property type="component" value="Unassembled WGS sequence"/>
</dbReference>
<sequence length="83" mass="9697">MVLGLKGKVFQVAFPFKEIERLGESEFKYQFEGKQYLIHWDKNTRSAWISNSKGETVLQPYYIGLLGTPFTLKRRFSKPPNPN</sequence>
<dbReference type="AlphaFoldDB" id="A0A0B8P758"/>
<reference evidence="1 2" key="1">
    <citation type="submission" date="2015-01" db="EMBL/GenBank/DDBJ databases">
        <title>Vibrio sp. C1 JCM 19231 whole genome shotgun sequence.</title>
        <authorList>
            <person name="Sawabe T."/>
            <person name="Meirelles P."/>
            <person name="Feng G."/>
            <person name="Sayaka M."/>
            <person name="Hattori M."/>
            <person name="Ohkuma M."/>
        </authorList>
    </citation>
    <scope>NUCLEOTIDE SEQUENCE [LARGE SCALE GENOMIC DNA]</scope>
    <source>
        <strain evidence="2">JCM 19231</strain>
    </source>
</reference>
<reference evidence="1 2" key="2">
    <citation type="submission" date="2015-01" db="EMBL/GenBank/DDBJ databases">
        <authorList>
            <consortium name="NBRP consortium"/>
            <person name="Sawabe T."/>
            <person name="Meirelles P."/>
            <person name="Feng G."/>
            <person name="Sayaka M."/>
            <person name="Hattori M."/>
            <person name="Ohkuma M."/>
        </authorList>
    </citation>
    <scope>NUCLEOTIDE SEQUENCE [LARGE SCALE GENOMIC DNA]</scope>
    <source>
        <strain evidence="2">JCM 19231</strain>
    </source>
</reference>
<accession>A0A0B8P758</accession>
<name>A0A0B8P758_9VIBR</name>
<proteinExistence type="predicted"/>
<evidence type="ECO:0000313" key="2">
    <source>
        <dbReference type="Proteomes" id="UP000031671"/>
    </source>
</evidence>
<protein>
    <submittedName>
        <fullName evidence="1">Uncharacterized protein</fullName>
    </submittedName>
</protein>
<evidence type="ECO:0000313" key="1">
    <source>
        <dbReference type="EMBL" id="GAM58769.1"/>
    </source>
</evidence>
<keyword evidence="2" id="KW-1185">Reference proteome</keyword>
<organism evidence="1 2">
    <name type="scientific">Vibrio ishigakensis</name>
    <dbReference type="NCBI Taxonomy" id="1481914"/>
    <lineage>
        <taxon>Bacteria</taxon>
        <taxon>Pseudomonadati</taxon>
        <taxon>Pseudomonadota</taxon>
        <taxon>Gammaproteobacteria</taxon>
        <taxon>Vibrionales</taxon>
        <taxon>Vibrionaceae</taxon>
        <taxon>Vibrio</taxon>
    </lineage>
</organism>
<gene>
    <name evidence="1" type="ORF">JCM19231_5008</name>
</gene>
<comment type="caution">
    <text evidence="1">The sequence shown here is derived from an EMBL/GenBank/DDBJ whole genome shotgun (WGS) entry which is preliminary data.</text>
</comment>
<dbReference type="EMBL" id="BBRZ01000103">
    <property type="protein sequence ID" value="GAM58769.1"/>
    <property type="molecule type" value="Genomic_DNA"/>
</dbReference>